<accession>A0A1B4XDB2</accession>
<gene>
    <name evidence="1" type="ORF">SCL_0443</name>
</gene>
<protein>
    <submittedName>
        <fullName evidence="1">Uncharacterized protein</fullName>
    </submittedName>
</protein>
<sequence length="108" mass="12244">MMPCDYRSKCGDIKKFDLDAVFDLVGGFSRVRDGWSALIIFVPSTSAFVELRSSPQDYRGNSEEEAEEVDESYVQESFGLSQTQLTAFKASPRTWQFIDHRKTSHGHA</sequence>
<dbReference type="InParanoid" id="A0A1B4XDB2"/>
<evidence type="ECO:0000313" key="1">
    <source>
        <dbReference type="EMBL" id="BAV32765.1"/>
    </source>
</evidence>
<evidence type="ECO:0000313" key="2">
    <source>
        <dbReference type="Proteomes" id="UP000243180"/>
    </source>
</evidence>
<name>A0A1B4XDB2_9GAMM</name>
<dbReference type="KEGG" id="slim:SCL_0443"/>
<dbReference type="AlphaFoldDB" id="A0A1B4XDB2"/>
<keyword evidence="2" id="KW-1185">Reference proteome</keyword>
<dbReference type="EMBL" id="AP014879">
    <property type="protein sequence ID" value="BAV32765.1"/>
    <property type="molecule type" value="Genomic_DNA"/>
</dbReference>
<proteinExistence type="predicted"/>
<reference evidence="1 2" key="1">
    <citation type="submission" date="2015-05" db="EMBL/GenBank/DDBJ databases">
        <title>Complete genome sequence of a sulfur-oxidizing gammaproteobacterium strain HA5.</title>
        <authorList>
            <person name="Miura A."/>
            <person name="Kojima H."/>
            <person name="Fukui M."/>
        </authorList>
    </citation>
    <scope>NUCLEOTIDE SEQUENCE [LARGE SCALE GENOMIC DNA]</scope>
    <source>
        <strain evidence="1 2">HA5</strain>
    </source>
</reference>
<dbReference type="Proteomes" id="UP000243180">
    <property type="component" value="Chromosome"/>
</dbReference>
<organism evidence="1 2">
    <name type="scientific">Sulfuricaulis limicola</name>
    <dbReference type="NCBI Taxonomy" id="1620215"/>
    <lineage>
        <taxon>Bacteria</taxon>
        <taxon>Pseudomonadati</taxon>
        <taxon>Pseudomonadota</taxon>
        <taxon>Gammaproteobacteria</taxon>
        <taxon>Acidiferrobacterales</taxon>
        <taxon>Acidiferrobacteraceae</taxon>
        <taxon>Sulfuricaulis</taxon>
    </lineage>
</organism>
<dbReference type="RefSeq" id="WP_148664950.1">
    <property type="nucleotide sequence ID" value="NZ_AP014879.1"/>
</dbReference>
<dbReference type="OrthoDB" id="7066372at2"/>